<evidence type="ECO:0000313" key="2">
    <source>
        <dbReference type="EMBL" id="KIJ47134.1"/>
    </source>
</evidence>
<dbReference type="Proteomes" id="UP000054279">
    <property type="component" value="Unassembled WGS sequence"/>
</dbReference>
<dbReference type="AlphaFoldDB" id="A0A0C9VVN3"/>
<dbReference type="HOGENOM" id="CLU_1111941_0_0_1"/>
<feature type="region of interest" description="Disordered" evidence="1">
    <location>
        <begin position="1"/>
        <end position="42"/>
    </location>
</feature>
<keyword evidence="3" id="KW-1185">Reference proteome</keyword>
<accession>A0A0C9VVN3</accession>
<reference evidence="2 3" key="1">
    <citation type="submission" date="2014-06" db="EMBL/GenBank/DDBJ databases">
        <title>Evolutionary Origins and Diversification of the Mycorrhizal Mutualists.</title>
        <authorList>
            <consortium name="DOE Joint Genome Institute"/>
            <consortium name="Mycorrhizal Genomics Consortium"/>
            <person name="Kohler A."/>
            <person name="Kuo A."/>
            <person name="Nagy L.G."/>
            <person name="Floudas D."/>
            <person name="Copeland A."/>
            <person name="Barry K.W."/>
            <person name="Cichocki N."/>
            <person name="Veneault-Fourrey C."/>
            <person name="LaButti K."/>
            <person name="Lindquist E.A."/>
            <person name="Lipzen A."/>
            <person name="Lundell T."/>
            <person name="Morin E."/>
            <person name="Murat C."/>
            <person name="Riley R."/>
            <person name="Ohm R."/>
            <person name="Sun H."/>
            <person name="Tunlid A."/>
            <person name="Henrissat B."/>
            <person name="Grigoriev I.V."/>
            <person name="Hibbett D.S."/>
            <person name="Martin F."/>
        </authorList>
    </citation>
    <scope>NUCLEOTIDE SEQUENCE [LARGE SCALE GENOMIC DNA]</scope>
    <source>
        <strain evidence="2 3">SS14</strain>
    </source>
</reference>
<protein>
    <submittedName>
        <fullName evidence="2">Uncharacterized protein</fullName>
    </submittedName>
</protein>
<name>A0A0C9VVN3_SPHS4</name>
<feature type="compositionally biased region" description="Polar residues" evidence="1">
    <location>
        <begin position="21"/>
        <end position="40"/>
    </location>
</feature>
<dbReference type="EMBL" id="KN837104">
    <property type="protein sequence ID" value="KIJ47134.1"/>
    <property type="molecule type" value="Genomic_DNA"/>
</dbReference>
<gene>
    <name evidence="2" type="ORF">M422DRAFT_249446</name>
</gene>
<evidence type="ECO:0000256" key="1">
    <source>
        <dbReference type="SAM" id="MobiDB-lite"/>
    </source>
</evidence>
<organism evidence="2 3">
    <name type="scientific">Sphaerobolus stellatus (strain SS14)</name>
    <dbReference type="NCBI Taxonomy" id="990650"/>
    <lineage>
        <taxon>Eukaryota</taxon>
        <taxon>Fungi</taxon>
        <taxon>Dikarya</taxon>
        <taxon>Basidiomycota</taxon>
        <taxon>Agaricomycotina</taxon>
        <taxon>Agaricomycetes</taxon>
        <taxon>Phallomycetidae</taxon>
        <taxon>Geastrales</taxon>
        <taxon>Sphaerobolaceae</taxon>
        <taxon>Sphaerobolus</taxon>
    </lineage>
</organism>
<sequence>MTPKKKTSDKVPAGTSDAVDSGSTSNITDNTEPSEQSASANLDPKELALGDQLQEMLNTINKHMDEVASIHNMSHQAAQLLSDIKPVLSIVWAELSAKTAILEQLYADQAPADRLNQVATAARNTYQQLLIPSSKTPRIIEIQDNPHKSVQYTPFNDIEDNDTDSETTIRNHREGSVPFQHIDDRDILDMPNNESDNALVQMFKYMLNQNSNMTMEKTPLAKAGVKVTPPDKYSREQSFKALKTFVKGLL</sequence>
<dbReference type="OrthoDB" id="2749329at2759"/>
<proteinExistence type="predicted"/>
<evidence type="ECO:0000313" key="3">
    <source>
        <dbReference type="Proteomes" id="UP000054279"/>
    </source>
</evidence>